<dbReference type="EMBL" id="JANPWB010000010">
    <property type="protein sequence ID" value="KAJ1144185.1"/>
    <property type="molecule type" value="Genomic_DNA"/>
</dbReference>
<protein>
    <submittedName>
        <fullName evidence="2">Uncharacterized protein</fullName>
    </submittedName>
</protein>
<accession>A0AAV7R0Q4</accession>
<name>A0AAV7R0Q4_PLEWA</name>
<evidence type="ECO:0000256" key="1">
    <source>
        <dbReference type="SAM" id="MobiDB-lite"/>
    </source>
</evidence>
<reference evidence="2" key="1">
    <citation type="journal article" date="2022" name="bioRxiv">
        <title>Sequencing and chromosome-scale assembly of the giantPleurodeles waltlgenome.</title>
        <authorList>
            <person name="Brown T."/>
            <person name="Elewa A."/>
            <person name="Iarovenko S."/>
            <person name="Subramanian E."/>
            <person name="Araus A.J."/>
            <person name="Petzold A."/>
            <person name="Susuki M."/>
            <person name="Suzuki K.-i.T."/>
            <person name="Hayashi T."/>
            <person name="Toyoda A."/>
            <person name="Oliveira C."/>
            <person name="Osipova E."/>
            <person name="Leigh N.D."/>
            <person name="Simon A."/>
            <person name="Yun M.H."/>
        </authorList>
    </citation>
    <scope>NUCLEOTIDE SEQUENCE</scope>
    <source>
        <strain evidence="2">20211129_DDA</strain>
        <tissue evidence="2">Liver</tissue>
    </source>
</reference>
<feature type="region of interest" description="Disordered" evidence="1">
    <location>
        <begin position="1"/>
        <end position="96"/>
    </location>
</feature>
<keyword evidence="3" id="KW-1185">Reference proteome</keyword>
<gene>
    <name evidence="2" type="ORF">NDU88_010487</name>
</gene>
<proteinExistence type="predicted"/>
<dbReference type="AlphaFoldDB" id="A0AAV7R0Q4"/>
<sequence>MPLGYVLGRRRPGGTSGSDNPAPEGPSMEGKNAATAGLLNSPGDRGKESTAADAVNTGAGEEELADHDAGRQGHHPNTVQRTGQPGGSITLKPATL</sequence>
<organism evidence="2 3">
    <name type="scientific">Pleurodeles waltl</name>
    <name type="common">Iberian ribbed newt</name>
    <dbReference type="NCBI Taxonomy" id="8319"/>
    <lineage>
        <taxon>Eukaryota</taxon>
        <taxon>Metazoa</taxon>
        <taxon>Chordata</taxon>
        <taxon>Craniata</taxon>
        <taxon>Vertebrata</taxon>
        <taxon>Euteleostomi</taxon>
        <taxon>Amphibia</taxon>
        <taxon>Batrachia</taxon>
        <taxon>Caudata</taxon>
        <taxon>Salamandroidea</taxon>
        <taxon>Salamandridae</taxon>
        <taxon>Pleurodelinae</taxon>
        <taxon>Pleurodeles</taxon>
    </lineage>
</organism>
<evidence type="ECO:0000313" key="2">
    <source>
        <dbReference type="EMBL" id="KAJ1144185.1"/>
    </source>
</evidence>
<dbReference type="Proteomes" id="UP001066276">
    <property type="component" value="Chromosome 6"/>
</dbReference>
<comment type="caution">
    <text evidence="2">The sequence shown here is derived from an EMBL/GenBank/DDBJ whole genome shotgun (WGS) entry which is preliminary data.</text>
</comment>
<evidence type="ECO:0000313" key="3">
    <source>
        <dbReference type="Proteomes" id="UP001066276"/>
    </source>
</evidence>